<evidence type="ECO:0000313" key="1">
    <source>
        <dbReference type="EMBL" id="TDB60619.1"/>
    </source>
</evidence>
<dbReference type="AlphaFoldDB" id="A0A1H2NHE3"/>
<accession>A0A1H2NHE3</accession>
<name>A0A1H2NHE3_PSEVA</name>
<dbReference type="RefSeq" id="WP_093220915.1">
    <property type="nucleotide sequence ID" value="NZ_LT629803.1"/>
</dbReference>
<gene>
    <name evidence="1" type="ORF">EIY72_17435</name>
</gene>
<reference evidence="2" key="1">
    <citation type="journal article" date="2019" name="bioRxiv">
        <title>Bacterially produced spermidine induces plant systemic susceptibility to pathogens.</title>
        <authorList>
            <person name="Melnyk R.A."/>
            <person name="Beskrovnaya P.A."/>
            <person name="Liu Z."/>
            <person name="Song Y."/>
            <person name="Haney C.H."/>
        </authorList>
    </citation>
    <scope>NUCLEOTIDE SEQUENCE [LARGE SCALE GENOMIC DNA]</scope>
    <source>
        <strain evidence="2">Dha-51</strain>
    </source>
</reference>
<comment type="caution">
    <text evidence="1">The sequence shown here is derived from an EMBL/GenBank/DDBJ whole genome shotgun (WGS) entry which is preliminary data.</text>
</comment>
<proteinExistence type="predicted"/>
<dbReference type="EMBL" id="RRZK01000023">
    <property type="protein sequence ID" value="TDB60619.1"/>
    <property type="molecule type" value="Genomic_DNA"/>
</dbReference>
<protein>
    <submittedName>
        <fullName evidence="1">Uncharacterized protein</fullName>
    </submittedName>
</protein>
<keyword evidence="2" id="KW-1185">Reference proteome</keyword>
<evidence type="ECO:0000313" key="2">
    <source>
        <dbReference type="Proteomes" id="UP000295254"/>
    </source>
</evidence>
<sequence>MKVLNGSYITEGPSSARPLILNQRTTAPESDKSILFQETCLGLTGDQSQIVLRRYFEHYGPDNADWVEYIHAIPTAELVHWIMRHGQLRIECSDNHATLNVPA</sequence>
<dbReference type="STRING" id="95300.SAMN05216558_2186"/>
<dbReference type="OrthoDB" id="6925107at2"/>
<dbReference type="Proteomes" id="UP000295254">
    <property type="component" value="Unassembled WGS sequence"/>
</dbReference>
<organism evidence="1 2">
    <name type="scientific">Pseudomonas vancouverensis</name>
    <dbReference type="NCBI Taxonomy" id="95300"/>
    <lineage>
        <taxon>Bacteria</taxon>
        <taxon>Pseudomonadati</taxon>
        <taxon>Pseudomonadota</taxon>
        <taxon>Gammaproteobacteria</taxon>
        <taxon>Pseudomonadales</taxon>
        <taxon>Pseudomonadaceae</taxon>
        <taxon>Pseudomonas</taxon>
    </lineage>
</organism>